<sequence length="117" mass="13861">MFRSSFSNPTTLFLLFFTVICILNFHLIESSIIPPKNFFNNLQNFDDSIRFEKRRIGLRLPHIIRLDTSVVEHTLTKRRLGHRLPNIHTLTKRRLGHRLPNIVRMRLQNGENPFLGE</sequence>
<evidence type="ECO:0000313" key="2">
    <source>
        <dbReference type="WBParaSite" id="JU765_v2.g10400.t1"/>
    </source>
</evidence>
<name>A0AC34PVS4_9BILA</name>
<dbReference type="WBParaSite" id="JU765_v2.g10400.t1">
    <property type="protein sequence ID" value="JU765_v2.g10400.t1"/>
    <property type="gene ID" value="JU765_v2.g10400"/>
</dbReference>
<dbReference type="Proteomes" id="UP000887576">
    <property type="component" value="Unplaced"/>
</dbReference>
<organism evidence="1 2">
    <name type="scientific">Panagrolaimus sp. JU765</name>
    <dbReference type="NCBI Taxonomy" id="591449"/>
    <lineage>
        <taxon>Eukaryota</taxon>
        <taxon>Metazoa</taxon>
        <taxon>Ecdysozoa</taxon>
        <taxon>Nematoda</taxon>
        <taxon>Chromadorea</taxon>
        <taxon>Rhabditida</taxon>
        <taxon>Tylenchina</taxon>
        <taxon>Panagrolaimomorpha</taxon>
        <taxon>Panagrolaimoidea</taxon>
        <taxon>Panagrolaimidae</taxon>
        <taxon>Panagrolaimus</taxon>
    </lineage>
</organism>
<evidence type="ECO:0000313" key="1">
    <source>
        <dbReference type="Proteomes" id="UP000887576"/>
    </source>
</evidence>
<accession>A0AC34PVS4</accession>
<proteinExistence type="predicted"/>
<protein>
    <submittedName>
        <fullName evidence="2">Ribosomal protein S13</fullName>
    </submittedName>
</protein>
<reference evidence="2" key="1">
    <citation type="submission" date="2022-11" db="UniProtKB">
        <authorList>
            <consortium name="WormBaseParasite"/>
        </authorList>
    </citation>
    <scope>IDENTIFICATION</scope>
</reference>